<proteinExistence type="predicted"/>
<dbReference type="OrthoDB" id="2425201at2759"/>
<reference evidence="2" key="1">
    <citation type="submission" date="2021-06" db="EMBL/GenBank/DDBJ databases">
        <authorList>
            <person name="Kallberg Y."/>
            <person name="Tangrot J."/>
            <person name="Rosling A."/>
        </authorList>
    </citation>
    <scope>NUCLEOTIDE SEQUENCE</scope>
    <source>
        <strain evidence="2">FL130A</strain>
    </source>
</reference>
<feature type="region of interest" description="Disordered" evidence="1">
    <location>
        <begin position="1"/>
        <end position="22"/>
    </location>
</feature>
<organism evidence="2 3">
    <name type="scientific">Ambispora leptoticha</name>
    <dbReference type="NCBI Taxonomy" id="144679"/>
    <lineage>
        <taxon>Eukaryota</taxon>
        <taxon>Fungi</taxon>
        <taxon>Fungi incertae sedis</taxon>
        <taxon>Mucoromycota</taxon>
        <taxon>Glomeromycotina</taxon>
        <taxon>Glomeromycetes</taxon>
        <taxon>Archaeosporales</taxon>
        <taxon>Ambisporaceae</taxon>
        <taxon>Ambispora</taxon>
    </lineage>
</organism>
<dbReference type="AlphaFoldDB" id="A0A9N8ZJ82"/>
<feature type="non-terminal residue" evidence="2">
    <location>
        <position position="103"/>
    </location>
</feature>
<name>A0A9N8ZJ82_9GLOM</name>
<evidence type="ECO:0000256" key="1">
    <source>
        <dbReference type="SAM" id="MobiDB-lite"/>
    </source>
</evidence>
<dbReference type="EMBL" id="CAJVPS010000599">
    <property type="protein sequence ID" value="CAG8497393.1"/>
    <property type="molecule type" value="Genomic_DNA"/>
</dbReference>
<keyword evidence="3" id="KW-1185">Reference proteome</keyword>
<comment type="caution">
    <text evidence="2">The sequence shown here is derived from an EMBL/GenBank/DDBJ whole genome shotgun (WGS) entry which is preliminary data.</text>
</comment>
<accession>A0A9N8ZJ82</accession>
<gene>
    <name evidence="2" type="ORF">ALEPTO_LOCUS3303</name>
</gene>
<evidence type="ECO:0000313" key="3">
    <source>
        <dbReference type="Proteomes" id="UP000789508"/>
    </source>
</evidence>
<evidence type="ECO:0000313" key="2">
    <source>
        <dbReference type="EMBL" id="CAG8497393.1"/>
    </source>
</evidence>
<dbReference type="Proteomes" id="UP000789508">
    <property type="component" value="Unassembled WGS sequence"/>
</dbReference>
<sequence>MSQASDHSTDQASNYSAGQASNHSFASSEQLTFTDISLTIWNQFKQIFNQIITENNYTLEEMCFSVAIDIRLLGENIKKATVQGFYERNIKKKNGYISTLDQI</sequence>
<protein>
    <submittedName>
        <fullName evidence="2">11954_t:CDS:1</fullName>
    </submittedName>
</protein>